<keyword evidence="2" id="KW-1185">Reference proteome</keyword>
<sequence length="492" mass="57276">MYWYQCNKSHMKVLMQNFIKNQLKIYDDMHNFKKCSRGFLRIKHWGSSNFGLKIYQHSEVIIIFDKLYTNYAAIIILNNLVSAAVQSQYWGREGERERVCGSVATQCKEGGTFKVMREREYGFVDQSSQIVGKEVHFRKPNKNTPKTRITYSLITICLRQVLYRTVDLNMFELLTDIKKKKIVKKAFNNKTLMGSPAYYKLDAMESHNTFCHMPITAHICTLYTTTPPPRTPVSNRDVEQSCSTFQMKDKASYFALYRKFINALPAMFMLAGVHCSGQCVCSNSTEDWKKSVNKRCDVRPAECLIQMDIVLYYKTETSFIELILKRKAIQFVDQRLICLMQAWDILSRIKQDCGTLGRTGFKQDCVHVINVYGNTENYLPLSCDKSGPLWSVYSTLGPYFTKVSSFIRSRWIIVEVPIKPRANTQKIDQHVKVTKSALIINDRRGLFLHQELESNRFLHLETVYVKLFDISCVHINIGINDFLTYFLWQEKL</sequence>
<accession>A0ABQ9F901</accession>
<name>A0ABQ9F901_TEGGR</name>
<protein>
    <submittedName>
        <fullName evidence="1">Uncharacterized protein</fullName>
    </submittedName>
</protein>
<evidence type="ECO:0000313" key="2">
    <source>
        <dbReference type="Proteomes" id="UP001217089"/>
    </source>
</evidence>
<organism evidence="1 2">
    <name type="scientific">Tegillarca granosa</name>
    <name type="common">Malaysian cockle</name>
    <name type="synonym">Anadara granosa</name>
    <dbReference type="NCBI Taxonomy" id="220873"/>
    <lineage>
        <taxon>Eukaryota</taxon>
        <taxon>Metazoa</taxon>
        <taxon>Spiralia</taxon>
        <taxon>Lophotrochozoa</taxon>
        <taxon>Mollusca</taxon>
        <taxon>Bivalvia</taxon>
        <taxon>Autobranchia</taxon>
        <taxon>Pteriomorphia</taxon>
        <taxon>Arcoida</taxon>
        <taxon>Arcoidea</taxon>
        <taxon>Arcidae</taxon>
        <taxon>Tegillarca</taxon>
    </lineage>
</organism>
<reference evidence="1 2" key="1">
    <citation type="submission" date="2022-12" db="EMBL/GenBank/DDBJ databases">
        <title>Chromosome-level genome of Tegillarca granosa.</title>
        <authorList>
            <person name="Kim J."/>
        </authorList>
    </citation>
    <scope>NUCLEOTIDE SEQUENCE [LARGE SCALE GENOMIC DNA]</scope>
    <source>
        <strain evidence="1">Teg-2019</strain>
        <tissue evidence="1">Adductor muscle</tissue>
    </source>
</reference>
<dbReference type="EMBL" id="JARBDR010000342">
    <property type="protein sequence ID" value="KAJ8313823.1"/>
    <property type="molecule type" value="Genomic_DNA"/>
</dbReference>
<proteinExistence type="predicted"/>
<evidence type="ECO:0000313" key="1">
    <source>
        <dbReference type="EMBL" id="KAJ8313823.1"/>
    </source>
</evidence>
<gene>
    <name evidence="1" type="ORF">KUTeg_008384</name>
</gene>
<dbReference type="Proteomes" id="UP001217089">
    <property type="component" value="Unassembled WGS sequence"/>
</dbReference>
<comment type="caution">
    <text evidence="1">The sequence shown here is derived from an EMBL/GenBank/DDBJ whole genome shotgun (WGS) entry which is preliminary data.</text>
</comment>